<evidence type="ECO:0000256" key="11">
    <source>
        <dbReference type="PROSITE-ProRule" id="PRU00042"/>
    </source>
</evidence>
<keyword evidence="8" id="KW-0238">DNA-binding</keyword>
<dbReference type="PROSITE" id="PS50157">
    <property type="entry name" value="ZINC_FINGER_C2H2_2"/>
    <property type="match status" value="5"/>
</dbReference>
<feature type="domain" description="C2H2-type" evidence="13">
    <location>
        <begin position="438"/>
        <end position="465"/>
    </location>
</feature>
<sequence length="576" mass="63184">MTQVYPLQASHSWRPYGEVEGGDGRRAGPGNLWVRPTAGQVVSPSQQNNNNLRPHVCHYCGYSFVRPSQLATHIRGVGGYGGVTLGLVAHAMSRLYMNHPSPADTHAVNTFLAEPPPLHLLPYDQIPPDDLRPDHNCKFCGKHCETPSQLAIHLRAHTGERPYSCPHCDYRATQKHHVKSHLQRRHKEQHTQHSDTHCSPTPQGLERPHGWVMAVGCHGVWSLLPPPPPPPPLSPLLPGSAPGPSCALYVVKFSPRPQSFSDICESTLGRDRMHVPFVRIGPYKPPMSNPTLQGDTQSTTPRLDPVELMCRLFTQKMVCEGDDDGGGGGGGGVVGVGGGGLWVHTFQGNSALPAIRWDRTCPVCKRVFARPAELTRHLRTHTGERPYHCPLCGYRGTQAVHLKAHLLRRHLVPGVLAGEVWAGHGSTVTSEPLPRWDRICHLCGKAFKRPAELVRHHRIHTGEKPYKCTLCPYSAAQRVFPTGGGVVVGGGVGGLGSGLVSGIGGVLTQLRWDRTCYVCGKTFMRPAELARHMRSHTGEKPFACHLCPWRGSQTWHLKNHLARVHPPPPPPQPQSQ</sequence>
<evidence type="ECO:0000259" key="13">
    <source>
        <dbReference type="PROSITE" id="PS50157"/>
    </source>
</evidence>
<dbReference type="SUPFAM" id="SSF57667">
    <property type="entry name" value="beta-beta-alpha zinc fingers"/>
    <property type="match status" value="5"/>
</dbReference>
<dbReference type="GO" id="GO:0008270">
    <property type="term" value="F:zinc ion binding"/>
    <property type="evidence" value="ECO:0007669"/>
    <property type="project" value="UniProtKB-KW"/>
</dbReference>
<feature type="domain" description="C2H2-type" evidence="13">
    <location>
        <begin position="514"/>
        <end position="541"/>
    </location>
</feature>
<evidence type="ECO:0000256" key="5">
    <source>
        <dbReference type="ARBA" id="ARBA00022771"/>
    </source>
</evidence>
<evidence type="ECO:0000256" key="3">
    <source>
        <dbReference type="ARBA" id="ARBA00022723"/>
    </source>
</evidence>
<dbReference type="PANTHER" id="PTHR16515:SF49">
    <property type="entry name" value="GASTRULA ZINC FINGER PROTEIN XLCGF49.1-LIKE-RELATED"/>
    <property type="match status" value="1"/>
</dbReference>
<dbReference type="Pfam" id="PF00096">
    <property type="entry name" value="zf-C2H2"/>
    <property type="match status" value="4"/>
</dbReference>
<dbReference type="FunFam" id="3.30.160.60:FF:001498">
    <property type="entry name" value="Zinc finger protein 404"/>
    <property type="match status" value="1"/>
</dbReference>
<comment type="caution">
    <text evidence="14">The sequence shown here is derived from an EMBL/GenBank/DDBJ whole genome shotgun (WGS) entry which is preliminary data.</text>
</comment>
<dbReference type="GO" id="GO:0003677">
    <property type="term" value="F:DNA binding"/>
    <property type="evidence" value="ECO:0007669"/>
    <property type="project" value="UniProtKB-KW"/>
</dbReference>
<feature type="region of interest" description="Disordered" evidence="12">
    <location>
        <begin position="179"/>
        <end position="204"/>
    </location>
</feature>
<dbReference type="PANTHER" id="PTHR16515">
    <property type="entry name" value="PR DOMAIN ZINC FINGER PROTEIN"/>
    <property type="match status" value="1"/>
</dbReference>
<dbReference type="InterPro" id="IPR036236">
    <property type="entry name" value="Znf_C2H2_sf"/>
</dbReference>
<evidence type="ECO:0000256" key="6">
    <source>
        <dbReference type="ARBA" id="ARBA00022833"/>
    </source>
</evidence>
<dbReference type="FunFam" id="3.30.160.60:FF:000075">
    <property type="entry name" value="Putative zinc finger protein 536"/>
    <property type="match status" value="2"/>
</dbReference>
<dbReference type="InterPro" id="IPR050331">
    <property type="entry name" value="Zinc_finger"/>
</dbReference>
<proteinExistence type="inferred from homology"/>
<dbReference type="AlphaFoldDB" id="A0AAE1QBE0"/>
<evidence type="ECO:0000256" key="2">
    <source>
        <dbReference type="ARBA" id="ARBA00006991"/>
    </source>
</evidence>
<evidence type="ECO:0000256" key="1">
    <source>
        <dbReference type="ARBA" id="ARBA00004123"/>
    </source>
</evidence>
<evidence type="ECO:0000256" key="4">
    <source>
        <dbReference type="ARBA" id="ARBA00022737"/>
    </source>
</evidence>
<feature type="compositionally biased region" description="Basic residues" evidence="12">
    <location>
        <begin position="179"/>
        <end position="188"/>
    </location>
</feature>
<comment type="similarity">
    <text evidence="2">Belongs to the krueppel C2H2-type zinc-finger protein family.</text>
</comment>
<dbReference type="InterPro" id="IPR013087">
    <property type="entry name" value="Znf_C2H2_type"/>
</dbReference>
<accession>A0AAE1QBE0</accession>
<keyword evidence="9" id="KW-0804">Transcription</keyword>
<dbReference type="GO" id="GO:0005634">
    <property type="term" value="C:nucleus"/>
    <property type="evidence" value="ECO:0007669"/>
    <property type="project" value="UniProtKB-SubCell"/>
</dbReference>
<keyword evidence="3" id="KW-0479">Metal-binding</keyword>
<evidence type="ECO:0000256" key="7">
    <source>
        <dbReference type="ARBA" id="ARBA00023015"/>
    </source>
</evidence>
<comment type="subcellular location">
    <subcellularLocation>
        <location evidence="1">Nucleus</location>
    </subcellularLocation>
</comment>
<evidence type="ECO:0000256" key="8">
    <source>
        <dbReference type="ARBA" id="ARBA00023125"/>
    </source>
</evidence>
<dbReference type="Gene3D" id="3.30.160.60">
    <property type="entry name" value="Classic Zinc Finger"/>
    <property type="match status" value="8"/>
</dbReference>
<dbReference type="SMART" id="SM00355">
    <property type="entry name" value="ZnF_C2H2"/>
    <property type="match status" value="8"/>
</dbReference>
<dbReference type="GO" id="GO:0010468">
    <property type="term" value="P:regulation of gene expression"/>
    <property type="evidence" value="ECO:0007669"/>
    <property type="project" value="TreeGrafter"/>
</dbReference>
<dbReference type="EMBL" id="JAWZYT010000474">
    <property type="protein sequence ID" value="KAK4323080.1"/>
    <property type="molecule type" value="Genomic_DNA"/>
</dbReference>
<evidence type="ECO:0000256" key="9">
    <source>
        <dbReference type="ARBA" id="ARBA00023163"/>
    </source>
</evidence>
<keyword evidence="15" id="KW-1185">Reference proteome</keyword>
<feature type="domain" description="C2H2-type" evidence="13">
    <location>
        <begin position="135"/>
        <end position="162"/>
    </location>
</feature>
<dbReference type="PROSITE" id="PS00028">
    <property type="entry name" value="ZINC_FINGER_C2H2_1"/>
    <property type="match status" value="4"/>
</dbReference>
<keyword evidence="5 11" id="KW-0863">Zinc-finger</keyword>
<gene>
    <name evidence="14" type="ORF">Pmani_006195</name>
</gene>
<keyword evidence="4" id="KW-0677">Repeat</keyword>
<evidence type="ECO:0000313" key="15">
    <source>
        <dbReference type="Proteomes" id="UP001292094"/>
    </source>
</evidence>
<feature type="domain" description="C2H2-type" evidence="13">
    <location>
        <begin position="55"/>
        <end position="77"/>
    </location>
</feature>
<dbReference type="Proteomes" id="UP001292094">
    <property type="component" value="Unassembled WGS sequence"/>
</dbReference>
<reference evidence="14" key="1">
    <citation type="submission" date="2023-11" db="EMBL/GenBank/DDBJ databases">
        <title>Genome assemblies of two species of porcelain crab, Petrolisthes cinctipes and Petrolisthes manimaculis (Anomura: Porcellanidae).</title>
        <authorList>
            <person name="Angst P."/>
        </authorList>
    </citation>
    <scope>NUCLEOTIDE SEQUENCE</scope>
    <source>
        <strain evidence="14">PB745_02</strain>
        <tissue evidence="14">Gill</tissue>
    </source>
</reference>
<keyword evidence="7" id="KW-0805">Transcription regulation</keyword>
<evidence type="ECO:0000313" key="14">
    <source>
        <dbReference type="EMBL" id="KAK4323080.1"/>
    </source>
</evidence>
<evidence type="ECO:0000256" key="10">
    <source>
        <dbReference type="ARBA" id="ARBA00023242"/>
    </source>
</evidence>
<name>A0AAE1QBE0_9EUCA</name>
<keyword evidence="6" id="KW-0862">Zinc</keyword>
<feature type="domain" description="C2H2-type" evidence="13">
    <location>
        <begin position="359"/>
        <end position="386"/>
    </location>
</feature>
<organism evidence="14 15">
    <name type="scientific">Petrolisthes manimaculis</name>
    <dbReference type="NCBI Taxonomy" id="1843537"/>
    <lineage>
        <taxon>Eukaryota</taxon>
        <taxon>Metazoa</taxon>
        <taxon>Ecdysozoa</taxon>
        <taxon>Arthropoda</taxon>
        <taxon>Crustacea</taxon>
        <taxon>Multicrustacea</taxon>
        <taxon>Malacostraca</taxon>
        <taxon>Eumalacostraca</taxon>
        <taxon>Eucarida</taxon>
        <taxon>Decapoda</taxon>
        <taxon>Pleocyemata</taxon>
        <taxon>Anomura</taxon>
        <taxon>Galatheoidea</taxon>
        <taxon>Porcellanidae</taxon>
        <taxon>Petrolisthes</taxon>
    </lineage>
</organism>
<dbReference type="FunFam" id="3.30.160.60:FF:000045">
    <property type="entry name" value="ZFP69 zinc finger protein B"/>
    <property type="match status" value="2"/>
</dbReference>
<keyword evidence="10" id="KW-0539">Nucleus</keyword>
<evidence type="ECO:0000256" key="12">
    <source>
        <dbReference type="SAM" id="MobiDB-lite"/>
    </source>
</evidence>
<protein>
    <recommendedName>
        <fullName evidence="13">C2H2-type domain-containing protein</fullName>
    </recommendedName>
</protein>